<accession>A0A6J4SE44</accession>
<reference evidence="2" key="1">
    <citation type="submission" date="2020-02" db="EMBL/GenBank/DDBJ databases">
        <authorList>
            <person name="Meier V. D."/>
        </authorList>
    </citation>
    <scope>NUCLEOTIDE SEQUENCE</scope>
    <source>
        <strain evidence="2">AVDCRST_MAG53</strain>
    </source>
</reference>
<evidence type="ECO:0000313" key="2">
    <source>
        <dbReference type="EMBL" id="CAA9496845.1"/>
    </source>
</evidence>
<dbReference type="SUPFAM" id="SSF50800">
    <property type="entry name" value="PK beta-barrel domain-like"/>
    <property type="match status" value="1"/>
</dbReference>
<dbReference type="PANTHER" id="PTHR30212:SF2">
    <property type="entry name" value="PROTEIN YIIM"/>
    <property type="match status" value="1"/>
</dbReference>
<dbReference type="InterPro" id="IPR052353">
    <property type="entry name" value="Benzoxazolinone_Detox_Enz"/>
</dbReference>
<dbReference type="GO" id="GO:0030170">
    <property type="term" value="F:pyridoxal phosphate binding"/>
    <property type="evidence" value="ECO:0007669"/>
    <property type="project" value="InterPro"/>
</dbReference>
<dbReference type="AlphaFoldDB" id="A0A6J4SE44"/>
<dbReference type="Gene3D" id="2.40.33.20">
    <property type="entry name" value="PK beta-barrel domain-like"/>
    <property type="match status" value="1"/>
</dbReference>
<dbReference type="EMBL" id="CADCVR010000058">
    <property type="protein sequence ID" value="CAA9496845.1"/>
    <property type="molecule type" value="Genomic_DNA"/>
</dbReference>
<dbReference type="GO" id="GO:0030151">
    <property type="term" value="F:molybdenum ion binding"/>
    <property type="evidence" value="ECO:0007669"/>
    <property type="project" value="InterPro"/>
</dbReference>
<organism evidence="2">
    <name type="scientific">uncultured Solirubrobacteraceae bacterium</name>
    <dbReference type="NCBI Taxonomy" id="1162706"/>
    <lineage>
        <taxon>Bacteria</taxon>
        <taxon>Bacillati</taxon>
        <taxon>Actinomycetota</taxon>
        <taxon>Thermoleophilia</taxon>
        <taxon>Solirubrobacterales</taxon>
        <taxon>Solirubrobacteraceae</taxon>
        <taxon>environmental samples</taxon>
    </lineage>
</organism>
<protein>
    <submittedName>
        <fullName evidence="2">Uncharacterized protein conserved in bacteria</fullName>
    </submittedName>
</protein>
<sequence>MHVTEVNVGRATLIGEKRGRPWRSAIAKTPVGAARVPAGPLGLEGDDQHNRKYHGGHHQAVYAYAVEDAAWWSAELGLHVDASVLGQNLTTKGVDANAVVVGERWRVGTALLEATGPRIPCATLAHRIGLPGMVKRFARAGRCGAYFRVLESGAVAAGDPIAVSDRLPGAPTVAGVMAILLFERERAGELLGLPALNPVVTAWAQARTATTAS</sequence>
<feature type="domain" description="MOSC" evidence="1">
    <location>
        <begin position="28"/>
        <end position="164"/>
    </location>
</feature>
<dbReference type="GO" id="GO:0003824">
    <property type="term" value="F:catalytic activity"/>
    <property type="evidence" value="ECO:0007669"/>
    <property type="project" value="InterPro"/>
</dbReference>
<gene>
    <name evidence="2" type="ORF">AVDCRST_MAG53-2158</name>
</gene>
<dbReference type="InterPro" id="IPR011037">
    <property type="entry name" value="Pyrv_Knase-like_insert_dom_sf"/>
</dbReference>
<dbReference type="Pfam" id="PF03473">
    <property type="entry name" value="MOSC"/>
    <property type="match status" value="1"/>
</dbReference>
<dbReference type="InterPro" id="IPR005302">
    <property type="entry name" value="MoCF_Sase_C"/>
</dbReference>
<proteinExistence type="predicted"/>
<name>A0A6J4SE44_9ACTN</name>
<dbReference type="PANTHER" id="PTHR30212">
    <property type="entry name" value="PROTEIN YIIM"/>
    <property type="match status" value="1"/>
</dbReference>
<dbReference type="PROSITE" id="PS51340">
    <property type="entry name" value="MOSC"/>
    <property type="match status" value="1"/>
</dbReference>
<evidence type="ECO:0000259" key="1">
    <source>
        <dbReference type="PROSITE" id="PS51340"/>
    </source>
</evidence>